<keyword evidence="7" id="KW-0479">Metal-binding</keyword>
<keyword evidence="12" id="KW-0234">DNA repair</keyword>
<dbReference type="GO" id="GO:0006298">
    <property type="term" value="P:mismatch repair"/>
    <property type="evidence" value="ECO:0007669"/>
    <property type="project" value="TreeGrafter"/>
</dbReference>
<dbReference type="InterPro" id="IPR029119">
    <property type="entry name" value="MutY_C"/>
</dbReference>
<evidence type="ECO:0000256" key="12">
    <source>
        <dbReference type="ARBA" id="ARBA00023204"/>
    </source>
</evidence>
<keyword evidence="13 14" id="KW-0326">Glycosidase</keyword>
<dbReference type="GO" id="GO:0046872">
    <property type="term" value="F:metal ion binding"/>
    <property type="evidence" value="ECO:0007669"/>
    <property type="project" value="UniProtKB-UniRule"/>
</dbReference>
<evidence type="ECO:0000256" key="5">
    <source>
        <dbReference type="ARBA" id="ARBA00022023"/>
    </source>
</evidence>
<dbReference type="InterPro" id="IPR011257">
    <property type="entry name" value="DNA_glycosylase"/>
</dbReference>
<evidence type="ECO:0000256" key="10">
    <source>
        <dbReference type="ARBA" id="ARBA00023004"/>
    </source>
</evidence>
<dbReference type="Gene3D" id="1.10.340.30">
    <property type="entry name" value="Hypothetical protein, domain 2"/>
    <property type="match status" value="1"/>
</dbReference>
<evidence type="ECO:0000256" key="8">
    <source>
        <dbReference type="ARBA" id="ARBA00022763"/>
    </source>
</evidence>
<dbReference type="RefSeq" id="WP_125016414.1">
    <property type="nucleotide sequence ID" value="NZ_RQVQ01000001.1"/>
</dbReference>
<evidence type="ECO:0000256" key="11">
    <source>
        <dbReference type="ARBA" id="ARBA00023014"/>
    </source>
</evidence>
<dbReference type="NCBIfam" id="TIGR01084">
    <property type="entry name" value="mutY"/>
    <property type="match status" value="1"/>
</dbReference>
<name>A0A3P3WF92_9FLAO</name>
<comment type="similarity">
    <text evidence="3 14">Belongs to the Nth/MutY family.</text>
</comment>
<comment type="function">
    <text evidence="2">Adenine glycosylase active on G-A mispairs. MutY also corrects error-prone DNA synthesis past GO lesions which are due to the oxidatively damaged form of guanine: 7,8-dihydro-8-oxoguanine (8-oxo-dGTP).</text>
</comment>
<accession>A0A3P3WF92</accession>
<evidence type="ECO:0000256" key="14">
    <source>
        <dbReference type="RuleBase" id="RU365096"/>
    </source>
</evidence>
<evidence type="ECO:0000313" key="16">
    <source>
        <dbReference type="EMBL" id="RRJ93334.1"/>
    </source>
</evidence>
<protein>
    <recommendedName>
        <fullName evidence="5 14">Adenine DNA glycosylase</fullName>
        <ecNumber evidence="4 14">3.2.2.31</ecNumber>
    </recommendedName>
</protein>
<dbReference type="InterPro" id="IPR000445">
    <property type="entry name" value="HhH_motif"/>
</dbReference>
<dbReference type="SUPFAM" id="SSF48150">
    <property type="entry name" value="DNA-glycosylase"/>
    <property type="match status" value="1"/>
</dbReference>
<dbReference type="FunFam" id="1.10.340.30:FF:000002">
    <property type="entry name" value="Adenine DNA glycosylase"/>
    <property type="match status" value="1"/>
</dbReference>
<dbReference type="InterPro" id="IPR044298">
    <property type="entry name" value="MIG/MutY"/>
</dbReference>
<evidence type="ECO:0000259" key="15">
    <source>
        <dbReference type="SMART" id="SM00478"/>
    </source>
</evidence>
<dbReference type="Gene3D" id="3.90.79.10">
    <property type="entry name" value="Nucleoside Triphosphate Pyrophosphohydrolase"/>
    <property type="match status" value="1"/>
</dbReference>
<dbReference type="PANTHER" id="PTHR42944">
    <property type="entry name" value="ADENINE DNA GLYCOSYLASE"/>
    <property type="match status" value="1"/>
</dbReference>
<dbReference type="Proteomes" id="UP000275719">
    <property type="component" value="Unassembled WGS sequence"/>
</dbReference>
<comment type="catalytic activity">
    <reaction evidence="1 14">
        <text>Hydrolyzes free adenine bases from 7,8-dihydro-8-oxoguanine:adenine mismatched double-stranded DNA, leaving an apurinic site.</text>
        <dbReference type="EC" id="3.2.2.31"/>
    </reaction>
</comment>
<dbReference type="GO" id="GO:0032357">
    <property type="term" value="F:oxidized purine DNA binding"/>
    <property type="evidence" value="ECO:0007669"/>
    <property type="project" value="TreeGrafter"/>
</dbReference>
<gene>
    <name evidence="16" type="primary">mutY</name>
    <name evidence="16" type="ORF">EG240_00790</name>
</gene>
<dbReference type="SMART" id="SM00478">
    <property type="entry name" value="ENDO3c"/>
    <property type="match status" value="1"/>
</dbReference>
<dbReference type="InterPro" id="IPR003265">
    <property type="entry name" value="HhH-GPD_domain"/>
</dbReference>
<dbReference type="OrthoDB" id="9802365at2"/>
<dbReference type="GO" id="GO:0035485">
    <property type="term" value="F:adenine/guanine mispair binding"/>
    <property type="evidence" value="ECO:0007669"/>
    <property type="project" value="TreeGrafter"/>
</dbReference>
<dbReference type="EC" id="3.2.2.31" evidence="4 14"/>
<dbReference type="InterPro" id="IPR023170">
    <property type="entry name" value="HhH_base_excis_C"/>
</dbReference>
<dbReference type="GO" id="GO:0051539">
    <property type="term" value="F:4 iron, 4 sulfur cluster binding"/>
    <property type="evidence" value="ECO:0007669"/>
    <property type="project" value="UniProtKB-UniRule"/>
</dbReference>
<comment type="caution">
    <text evidence="16">The sequence shown here is derived from an EMBL/GenBank/DDBJ whole genome shotgun (WGS) entry which is preliminary data.</text>
</comment>
<dbReference type="InterPro" id="IPR015797">
    <property type="entry name" value="NUDIX_hydrolase-like_dom_sf"/>
</dbReference>
<evidence type="ECO:0000256" key="13">
    <source>
        <dbReference type="ARBA" id="ARBA00023295"/>
    </source>
</evidence>
<dbReference type="GO" id="GO:0034039">
    <property type="term" value="F:8-oxo-7,8-dihydroguanine DNA N-glycosylase activity"/>
    <property type="evidence" value="ECO:0007669"/>
    <property type="project" value="TreeGrafter"/>
</dbReference>
<feature type="domain" description="HhH-GPD" evidence="15">
    <location>
        <begin position="35"/>
        <end position="186"/>
    </location>
</feature>
<evidence type="ECO:0000256" key="1">
    <source>
        <dbReference type="ARBA" id="ARBA00000843"/>
    </source>
</evidence>
<organism evidence="16 17">
    <name type="scientific">Paenimyroides tangerinum</name>
    <dbReference type="NCBI Taxonomy" id="2488728"/>
    <lineage>
        <taxon>Bacteria</taxon>
        <taxon>Pseudomonadati</taxon>
        <taxon>Bacteroidota</taxon>
        <taxon>Flavobacteriia</taxon>
        <taxon>Flavobacteriales</taxon>
        <taxon>Flavobacteriaceae</taxon>
        <taxon>Paenimyroides</taxon>
    </lineage>
</organism>
<keyword evidence="8 14" id="KW-0227">DNA damage</keyword>
<keyword evidence="11" id="KW-0411">Iron-sulfur</keyword>
<dbReference type="EMBL" id="RQVQ01000001">
    <property type="protein sequence ID" value="RRJ93334.1"/>
    <property type="molecule type" value="Genomic_DNA"/>
</dbReference>
<evidence type="ECO:0000256" key="6">
    <source>
        <dbReference type="ARBA" id="ARBA00022485"/>
    </source>
</evidence>
<evidence type="ECO:0000313" key="17">
    <source>
        <dbReference type="Proteomes" id="UP000275719"/>
    </source>
</evidence>
<evidence type="ECO:0000256" key="3">
    <source>
        <dbReference type="ARBA" id="ARBA00008343"/>
    </source>
</evidence>
<keyword evidence="10 14" id="KW-0408">Iron</keyword>
<keyword evidence="17" id="KW-1185">Reference proteome</keyword>
<dbReference type="CDD" id="cd03431">
    <property type="entry name" value="NUDIX_DNA_Glycosylase_C-MutY"/>
    <property type="match status" value="1"/>
</dbReference>
<evidence type="ECO:0000256" key="2">
    <source>
        <dbReference type="ARBA" id="ARBA00002933"/>
    </source>
</evidence>
<sequence length="342" mass="39721">MSFSTILIDWYLKNKRELPWRNTTNPYHIWLSEIILQQTRVNQGLPYFESFTSNFPSINDLANATEDEVLKLWQGLGYYSRARNLHATAKFISANLNGIFPKQYDEIIKLKGIGPYTAAAIASFAYKEQVAVVDGNVFRVISRYFGIFDDISTSKTRNVFQDLANELICKINPDLFNQAIMDFGATQCTPKNPDCLNCVFQENCFAFRNQKTTELPVKLGKTKVSNRYFNFIIYKDKSDFTIIEQRVEKGIWQNLFQFPLIETSESVDLKNIKSLINESFQNIIKLNQTEIIHKLSHQKLHINFWELEVDEISNENKISIEDLNTFAFPIVLSNFIKSHYEI</sequence>
<keyword evidence="6" id="KW-0004">4Fe-4S</keyword>
<dbReference type="GO" id="GO:0006284">
    <property type="term" value="P:base-excision repair"/>
    <property type="evidence" value="ECO:0007669"/>
    <property type="project" value="UniProtKB-UniRule"/>
</dbReference>
<dbReference type="Pfam" id="PF00730">
    <property type="entry name" value="HhH-GPD"/>
    <property type="match status" value="1"/>
</dbReference>
<dbReference type="Gene3D" id="1.10.1670.10">
    <property type="entry name" value="Helix-hairpin-Helix base-excision DNA repair enzymes (C-terminal)"/>
    <property type="match status" value="1"/>
</dbReference>
<dbReference type="PANTHER" id="PTHR42944:SF1">
    <property type="entry name" value="ADENINE DNA GLYCOSYLASE"/>
    <property type="match status" value="1"/>
</dbReference>
<dbReference type="AlphaFoldDB" id="A0A3P3WF92"/>
<dbReference type="Pfam" id="PF00633">
    <property type="entry name" value="HHH"/>
    <property type="match status" value="1"/>
</dbReference>
<keyword evidence="9" id="KW-0378">Hydrolase</keyword>
<dbReference type="SUPFAM" id="SSF55811">
    <property type="entry name" value="Nudix"/>
    <property type="match status" value="1"/>
</dbReference>
<dbReference type="GO" id="GO:0000701">
    <property type="term" value="F:purine-specific mismatch base pair DNA N-glycosylase activity"/>
    <property type="evidence" value="ECO:0007669"/>
    <property type="project" value="UniProtKB-EC"/>
</dbReference>
<dbReference type="InterPro" id="IPR005760">
    <property type="entry name" value="A/G_AdeGlyc_MutY"/>
</dbReference>
<reference evidence="16 17" key="1">
    <citation type="submission" date="2018-11" db="EMBL/GenBank/DDBJ databases">
        <title>Flavobacterium sp. nov., YIM 102701-2 draft genome.</title>
        <authorList>
            <person name="Li G."/>
            <person name="Jiang Y."/>
        </authorList>
    </citation>
    <scope>NUCLEOTIDE SEQUENCE [LARGE SCALE GENOMIC DNA]</scope>
    <source>
        <strain evidence="16 17">YIM 102701-2</strain>
    </source>
</reference>
<evidence type="ECO:0000256" key="7">
    <source>
        <dbReference type="ARBA" id="ARBA00022723"/>
    </source>
</evidence>
<evidence type="ECO:0000256" key="9">
    <source>
        <dbReference type="ARBA" id="ARBA00022801"/>
    </source>
</evidence>
<evidence type="ECO:0000256" key="4">
    <source>
        <dbReference type="ARBA" id="ARBA00012045"/>
    </source>
</evidence>
<comment type="cofactor">
    <cofactor evidence="14">
        <name>[4Fe-4S] cluster</name>
        <dbReference type="ChEBI" id="CHEBI:49883"/>
    </cofactor>
    <text evidence="14">Binds 1 [4Fe-4S] cluster.</text>
</comment>
<dbReference type="Pfam" id="PF14815">
    <property type="entry name" value="NUDIX_4"/>
    <property type="match status" value="1"/>
</dbReference>
<proteinExistence type="inferred from homology"/>
<dbReference type="CDD" id="cd00056">
    <property type="entry name" value="ENDO3c"/>
    <property type="match status" value="1"/>
</dbReference>